<dbReference type="RefSeq" id="WP_077151519.1">
    <property type="nucleotide sequence ID" value="NZ_CABMMO010000005.1"/>
</dbReference>
<name>A0A1V2UJM2_ENTMU</name>
<gene>
    <name evidence="2" type="ORF">BTN92_07065</name>
</gene>
<protein>
    <submittedName>
        <fullName evidence="2">Glycosyl transferase family 1</fullName>
    </submittedName>
</protein>
<accession>A0A1V2UJM2</accession>
<dbReference type="GO" id="GO:0016757">
    <property type="term" value="F:glycosyltransferase activity"/>
    <property type="evidence" value="ECO:0007669"/>
    <property type="project" value="InterPro"/>
</dbReference>
<feature type="domain" description="Glycosyl transferase family 1" evidence="1">
    <location>
        <begin position="187"/>
        <end position="346"/>
    </location>
</feature>
<dbReference type="PANTHER" id="PTHR45947:SF3">
    <property type="entry name" value="SULFOQUINOVOSYL TRANSFERASE SQD2"/>
    <property type="match status" value="1"/>
</dbReference>
<sequence length="378" mass="44197">MKSNILILAEGYFPAQNYGGPPVSIKNFCELLKEDFNFYIVTKDNDLNEQERLNGIDEGWNSRFEAQVLYLSKKENWISRIKNIIKKLNPDLIYINSFFDYKLLSSILLTPNKIPILIAPRGQLLDGAMSNKKLKKTIYLRLFKLFYTFRKNVYFQSTSQEEEEVLKHLFSPDSILTFTNIPSKTNEDNNVRLKKPNSLHLVFLSRIVSKKNLDYAIDILTTLNEEISLDIFGPIEDKKYWNLCEDKISTLPKNIKVKYKGNVRHEMVGAIFSQYDGFLFPTKSENYGHVISESLLNDCPVIISDKTPWNDIENGEEGYVCSLDNVEEFRQAIKELYYKDEKEHLLMKKKIKNYMESKIDFSKLKNEISTKIEKIIRK</sequence>
<evidence type="ECO:0000259" key="1">
    <source>
        <dbReference type="Pfam" id="PF00534"/>
    </source>
</evidence>
<dbReference type="EMBL" id="MSTR01000005">
    <property type="protein sequence ID" value="ONN43583.1"/>
    <property type="molecule type" value="Genomic_DNA"/>
</dbReference>
<dbReference type="InterPro" id="IPR050194">
    <property type="entry name" value="Glycosyltransferase_grp1"/>
</dbReference>
<evidence type="ECO:0000313" key="2">
    <source>
        <dbReference type="EMBL" id="ONN43583.1"/>
    </source>
</evidence>
<organism evidence="2 3">
    <name type="scientific">Enterococcus mundtii</name>
    <dbReference type="NCBI Taxonomy" id="53346"/>
    <lineage>
        <taxon>Bacteria</taxon>
        <taxon>Bacillati</taxon>
        <taxon>Bacillota</taxon>
        <taxon>Bacilli</taxon>
        <taxon>Lactobacillales</taxon>
        <taxon>Enterococcaceae</taxon>
        <taxon>Enterococcus</taxon>
    </lineage>
</organism>
<evidence type="ECO:0000313" key="3">
    <source>
        <dbReference type="Proteomes" id="UP000189299"/>
    </source>
</evidence>
<dbReference type="Pfam" id="PF00534">
    <property type="entry name" value="Glycos_transf_1"/>
    <property type="match status" value="1"/>
</dbReference>
<dbReference type="Proteomes" id="UP000189299">
    <property type="component" value="Unassembled WGS sequence"/>
</dbReference>
<comment type="caution">
    <text evidence="2">The sequence shown here is derived from an EMBL/GenBank/DDBJ whole genome shotgun (WGS) entry which is preliminary data.</text>
</comment>
<dbReference type="Gene3D" id="3.40.50.2000">
    <property type="entry name" value="Glycogen Phosphorylase B"/>
    <property type="match status" value="2"/>
</dbReference>
<dbReference type="InterPro" id="IPR001296">
    <property type="entry name" value="Glyco_trans_1"/>
</dbReference>
<dbReference type="PANTHER" id="PTHR45947">
    <property type="entry name" value="SULFOQUINOVOSYL TRANSFERASE SQD2"/>
    <property type="match status" value="1"/>
</dbReference>
<proteinExistence type="predicted"/>
<dbReference type="AlphaFoldDB" id="A0A1V2UJM2"/>
<dbReference type="SUPFAM" id="SSF53756">
    <property type="entry name" value="UDP-Glycosyltransferase/glycogen phosphorylase"/>
    <property type="match status" value="1"/>
</dbReference>
<dbReference type="OrthoDB" id="9772485at2"/>
<keyword evidence="2" id="KW-0808">Transferase</keyword>
<reference evidence="2 3" key="1">
    <citation type="submission" date="2016-12" db="EMBL/GenBank/DDBJ databases">
        <authorList>
            <person name="Song W.-J."/>
            <person name="Kurnit D.M."/>
        </authorList>
    </citation>
    <scope>NUCLEOTIDE SEQUENCE [LARGE SCALE GENOMIC DNA]</scope>
    <source>
        <strain evidence="2 3">CGB1038-1_S1</strain>
    </source>
</reference>